<feature type="domain" description="TSCPD" evidence="6">
    <location>
        <begin position="4"/>
        <end position="77"/>
    </location>
</feature>
<reference evidence="7" key="1">
    <citation type="submission" date="2022-07" db="EMBL/GenBank/DDBJ databases">
        <title>Enhanced cultured diversity of the mouse gut microbiota enables custom-made synthetic communities.</title>
        <authorList>
            <person name="Afrizal A."/>
        </authorList>
    </citation>
    <scope>NUCLEOTIDE SEQUENCE</scope>
    <source>
        <strain evidence="7">DSM 28593</strain>
    </source>
</reference>
<dbReference type="RefSeq" id="WP_257528799.1">
    <property type="nucleotide sequence ID" value="NZ_JANKAS010000001.1"/>
</dbReference>
<dbReference type="GO" id="GO:0000166">
    <property type="term" value="F:nucleotide binding"/>
    <property type="evidence" value="ECO:0007669"/>
    <property type="project" value="UniProtKB-KW"/>
</dbReference>
<dbReference type="Pfam" id="PF12637">
    <property type="entry name" value="TSCPD"/>
    <property type="match status" value="1"/>
</dbReference>
<evidence type="ECO:0000256" key="3">
    <source>
        <dbReference type="ARBA" id="ARBA00022634"/>
    </source>
</evidence>
<dbReference type="InterPro" id="IPR023806">
    <property type="entry name" value="CHP03905"/>
</dbReference>
<name>A0AAE3KYQ5_9FIRM</name>
<gene>
    <name evidence="7" type="ORF">NSA47_00110</name>
</gene>
<accession>A0AAE3KYQ5</accession>
<dbReference type="AlphaFoldDB" id="A0AAE3KYQ5"/>
<organism evidence="7 8">
    <name type="scientific">Irregularibacter muris</name>
    <dbReference type="NCBI Taxonomy" id="1796619"/>
    <lineage>
        <taxon>Bacteria</taxon>
        <taxon>Bacillati</taxon>
        <taxon>Bacillota</taxon>
        <taxon>Clostridia</taxon>
        <taxon>Eubacteriales</taxon>
        <taxon>Eubacteriaceae</taxon>
        <taxon>Irregularibacter</taxon>
    </lineage>
</organism>
<comment type="caution">
    <text evidence="7">The sequence shown here is derived from an EMBL/GenBank/DDBJ whole genome shotgun (WGS) entry which is preliminary data.</text>
</comment>
<dbReference type="EMBL" id="JANKAS010000001">
    <property type="protein sequence ID" value="MCR1897391.1"/>
    <property type="molecule type" value="Genomic_DNA"/>
</dbReference>
<keyword evidence="8" id="KW-1185">Reference proteome</keyword>
<protein>
    <recommendedName>
        <fullName evidence="2">ribonucleoside-diphosphate reductase</fullName>
        <ecNumber evidence="2">1.17.4.1</ecNumber>
    </recommendedName>
</protein>
<dbReference type="NCBIfam" id="TIGR03905">
    <property type="entry name" value="TIGR03905_4_Cys"/>
    <property type="match status" value="1"/>
</dbReference>
<dbReference type="GO" id="GO:0004748">
    <property type="term" value="F:ribonucleoside-diphosphate reductase activity, thioredoxin disulfide as acceptor"/>
    <property type="evidence" value="ECO:0007669"/>
    <property type="project" value="UniProtKB-EC"/>
</dbReference>
<proteinExistence type="inferred from homology"/>
<evidence type="ECO:0000256" key="5">
    <source>
        <dbReference type="ARBA" id="ARBA00047754"/>
    </source>
</evidence>
<evidence type="ECO:0000313" key="8">
    <source>
        <dbReference type="Proteomes" id="UP001205748"/>
    </source>
</evidence>
<sequence length="85" mass="9249">MFEYITSGVCARKIALDIEDNILKDIEFIGGCEGNLQGISSLVRGMQVEEVIEKLSGIKCGRKSTSCPDQLTKALKTLKSLEQVG</sequence>
<evidence type="ECO:0000256" key="2">
    <source>
        <dbReference type="ARBA" id="ARBA00012274"/>
    </source>
</evidence>
<evidence type="ECO:0000256" key="4">
    <source>
        <dbReference type="ARBA" id="ARBA00022741"/>
    </source>
</evidence>
<evidence type="ECO:0000313" key="7">
    <source>
        <dbReference type="EMBL" id="MCR1897391.1"/>
    </source>
</evidence>
<dbReference type="Proteomes" id="UP001205748">
    <property type="component" value="Unassembled WGS sequence"/>
</dbReference>
<dbReference type="InterPro" id="IPR024434">
    <property type="entry name" value="TSCPD_dom"/>
</dbReference>
<evidence type="ECO:0000256" key="1">
    <source>
        <dbReference type="ARBA" id="ARBA00007405"/>
    </source>
</evidence>
<comment type="catalytic activity">
    <reaction evidence="5">
        <text>a 2'-deoxyribonucleoside 5'-diphosphate + [thioredoxin]-disulfide + H2O = a ribonucleoside 5'-diphosphate + [thioredoxin]-dithiol</text>
        <dbReference type="Rhea" id="RHEA:23252"/>
        <dbReference type="Rhea" id="RHEA-COMP:10698"/>
        <dbReference type="Rhea" id="RHEA-COMP:10700"/>
        <dbReference type="ChEBI" id="CHEBI:15377"/>
        <dbReference type="ChEBI" id="CHEBI:29950"/>
        <dbReference type="ChEBI" id="CHEBI:50058"/>
        <dbReference type="ChEBI" id="CHEBI:57930"/>
        <dbReference type="ChEBI" id="CHEBI:73316"/>
        <dbReference type="EC" id="1.17.4.1"/>
    </reaction>
</comment>
<dbReference type="GO" id="GO:0071897">
    <property type="term" value="P:DNA biosynthetic process"/>
    <property type="evidence" value="ECO:0007669"/>
    <property type="project" value="UniProtKB-KW"/>
</dbReference>
<dbReference type="EC" id="1.17.4.1" evidence="2"/>
<keyword evidence="4" id="KW-0547">Nucleotide-binding</keyword>
<comment type="similarity">
    <text evidence="1">Belongs to the ribonucleoside diphosphate reductase class-2 family.</text>
</comment>
<evidence type="ECO:0000259" key="6">
    <source>
        <dbReference type="Pfam" id="PF12637"/>
    </source>
</evidence>
<keyword evidence="3" id="KW-0237">DNA synthesis</keyword>